<keyword evidence="4" id="KW-1185">Reference proteome</keyword>
<feature type="signal peptide" evidence="2">
    <location>
        <begin position="1"/>
        <end position="22"/>
    </location>
</feature>
<evidence type="ECO:0000256" key="2">
    <source>
        <dbReference type="SAM" id="SignalP"/>
    </source>
</evidence>
<feature type="region of interest" description="Disordered" evidence="1">
    <location>
        <begin position="29"/>
        <end position="114"/>
    </location>
</feature>
<dbReference type="Proteomes" id="UP000305398">
    <property type="component" value="Chromosome"/>
</dbReference>
<reference evidence="3 4" key="1">
    <citation type="submission" date="2019-06" db="EMBL/GenBank/DDBJ databases">
        <authorList>
            <person name="Srinivasan S."/>
        </authorList>
    </citation>
    <scope>NUCLEOTIDE SEQUENCE [LARGE SCALE GENOMIC DNA]</scope>
    <source>
        <strain evidence="3 4">17J68-5</strain>
    </source>
</reference>
<proteinExistence type="predicted"/>
<evidence type="ECO:0008006" key="5">
    <source>
        <dbReference type="Google" id="ProtNLM"/>
    </source>
</evidence>
<evidence type="ECO:0000313" key="4">
    <source>
        <dbReference type="Proteomes" id="UP000305398"/>
    </source>
</evidence>
<keyword evidence="2" id="KW-0732">Signal</keyword>
<sequence length="114" mass="13551">MKTSLLSFVAAVGLLATTNSFAATIIPDHERDGRRTEEYRNNDRHTSTGERARYEASQRKNQREQERRVAQERARYEAQRRADQQRAAERARYEAQRRHNDHGRDRDRGYGYQR</sequence>
<name>A0A5B8A1D5_9BACT</name>
<gene>
    <name evidence="3" type="ORF">FHG12_12815</name>
</gene>
<feature type="chain" id="PRO_5023006149" description="ATP-dependent DNA helicase" evidence="2">
    <location>
        <begin position="23"/>
        <end position="114"/>
    </location>
</feature>
<dbReference type="KEGG" id="hyj:FHG12_12815"/>
<protein>
    <recommendedName>
        <fullName evidence="5">ATP-dependent DNA helicase</fullName>
    </recommendedName>
</protein>
<dbReference type="RefSeq" id="WP_139516103.1">
    <property type="nucleotide sequence ID" value="NZ_CP040896.1"/>
</dbReference>
<dbReference type="EMBL" id="CP040896">
    <property type="protein sequence ID" value="QDA60929.1"/>
    <property type="molecule type" value="Genomic_DNA"/>
</dbReference>
<accession>A0A5B8A1D5</accession>
<organism evidence="3 4">
    <name type="scientific">Hymenobacter jejuensis</name>
    <dbReference type="NCBI Taxonomy" id="2502781"/>
    <lineage>
        <taxon>Bacteria</taxon>
        <taxon>Pseudomonadati</taxon>
        <taxon>Bacteroidota</taxon>
        <taxon>Cytophagia</taxon>
        <taxon>Cytophagales</taxon>
        <taxon>Hymenobacteraceae</taxon>
        <taxon>Hymenobacter</taxon>
    </lineage>
</organism>
<evidence type="ECO:0000313" key="3">
    <source>
        <dbReference type="EMBL" id="QDA60929.1"/>
    </source>
</evidence>
<dbReference type="AlphaFoldDB" id="A0A5B8A1D5"/>
<evidence type="ECO:0000256" key="1">
    <source>
        <dbReference type="SAM" id="MobiDB-lite"/>
    </source>
</evidence>